<protein>
    <recommendedName>
        <fullName evidence="2">Transposase IS701-like DDE domain-containing protein</fullName>
    </recommendedName>
</protein>
<reference evidence="4" key="1">
    <citation type="journal article" date="2019" name="Int. J. Syst. Evol. Microbiol.">
        <title>The Global Catalogue of Microorganisms (GCM) 10K type strain sequencing project: providing services to taxonomists for standard genome sequencing and annotation.</title>
        <authorList>
            <consortium name="The Broad Institute Genomics Platform"/>
            <consortium name="The Broad Institute Genome Sequencing Center for Infectious Disease"/>
            <person name="Wu L."/>
            <person name="Ma J."/>
        </authorList>
    </citation>
    <scope>NUCLEOTIDE SEQUENCE [LARGE SCALE GENOMIC DNA]</scope>
    <source>
        <strain evidence="4">JCM 4733</strain>
    </source>
</reference>
<evidence type="ECO:0000256" key="1">
    <source>
        <dbReference type="SAM" id="MobiDB-lite"/>
    </source>
</evidence>
<comment type="caution">
    <text evidence="3">The sequence shown here is derived from an EMBL/GenBank/DDBJ whole genome shotgun (WGS) entry which is preliminary data.</text>
</comment>
<dbReference type="PANTHER" id="PTHR33627:SF1">
    <property type="entry name" value="TRANSPOSASE"/>
    <property type="match status" value="1"/>
</dbReference>
<feature type="compositionally biased region" description="Pro residues" evidence="1">
    <location>
        <begin position="186"/>
        <end position="199"/>
    </location>
</feature>
<dbReference type="EMBL" id="BMVN01000056">
    <property type="protein sequence ID" value="GHA65816.1"/>
    <property type="molecule type" value="Genomic_DNA"/>
</dbReference>
<dbReference type="InterPro" id="IPR039365">
    <property type="entry name" value="IS701-like"/>
</dbReference>
<dbReference type="RefSeq" id="WP_229917842.1">
    <property type="nucleotide sequence ID" value="NZ_BMVN01000056.1"/>
</dbReference>
<evidence type="ECO:0000259" key="2">
    <source>
        <dbReference type="Pfam" id="PF13546"/>
    </source>
</evidence>
<keyword evidence="4" id="KW-1185">Reference proteome</keyword>
<evidence type="ECO:0000313" key="4">
    <source>
        <dbReference type="Proteomes" id="UP000653644"/>
    </source>
</evidence>
<dbReference type="Pfam" id="PF13546">
    <property type="entry name" value="DDE_5"/>
    <property type="match status" value="1"/>
</dbReference>
<feature type="domain" description="Transposase IS701-like DDE" evidence="2">
    <location>
        <begin position="14"/>
        <end position="124"/>
    </location>
</feature>
<sequence>MPASPSCWIIGSSTIFAAYASAKGSALVDRELYLPKSSTSDADRCRAAKVPGSRVLATNGELARAMILRALASPLPIAWVTGDCAYGQEWRMRTLEEAGLGYVLAAPKSQQLSAPFGRIDQAIADAPEKAWERHSCGDGAKARAFTAGLPHACRRSVSSTATGPPTSGGYWAAAAWSARTRSPAASPTPPTAPALPPGPYCGLALGDLGGLPGRQPAPEQSSTR</sequence>
<evidence type="ECO:0000313" key="3">
    <source>
        <dbReference type="EMBL" id="GHA65816.1"/>
    </source>
</evidence>
<dbReference type="PANTHER" id="PTHR33627">
    <property type="entry name" value="TRANSPOSASE"/>
    <property type="match status" value="1"/>
</dbReference>
<organism evidence="3 4">
    <name type="scientific">Streptomyces canarius</name>
    <dbReference type="NCBI Taxonomy" id="285453"/>
    <lineage>
        <taxon>Bacteria</taxon>
        <taxon>Bacillati</taxon>
        <taxon>Actinomycetota</taxon>
        <taxon>Actinomycetes</taxon>
        <taxon>Kitasatosporales</taxon>
        <taxon>Streptomycetaceae</taxon>
        <taxon>Streptomyces</taxon>
    </lineage>
</organism>
<proteinExistence type="predicted"/>
<dbReference type="InterPro" id="IPR038721">
    <property type="entry name" value="IS701-like_DDE_dom"/>
</dbReference>
<feature type="region of interest" description="Disordered" evidence="1">
    <location>
        <begin position="181"/>
        <end position="224"/>
    </location>
</feature>
<accession>A0ABQ3DDZ6</accession>
<name>A0ABQ3DDZ6_9ACTN</name>
<dbReference type="Proteomes" id="UP000653644">
    <property type="component" value="Unassembled WGS sequence"/>
</dbReference>
<gene>
    <name evidence="3" type="ORF">GCM10010345_82130</name>
</gene>